<dbReference type="PANTHER" id="PTHR43337">
    <property type="entry name" value="XANTHINE/URACIL PERMEASE C887.17-RELATED"/>
    <property type="match status" value="1"/>
</dbReference>
<dbReference type="PANTHER" id="PTHR43337:SF1">
    <property type="entry name" value="XANTHINE_URACIL PERMEASE C887.17-RELATED"/>
    <property type="match status" value="1"/>
</dbReference>
<gene>
    <name evidence="10" type="ORF">JJJ17_19785</name>
</gene>
<keyword evidence="5 8" id="KW-0812">Transmembrane</keyword>
<feature type="transmembrane region" description="Helical" evidence="9">
    <location>
        <begin position="12"/>
        <end position="33"/>
    </location>
</feature>
<feature type="transmembrane region" description="Helical" evidence="9">
    <location>
        <begin position="79"/>
        <end position="96"/>
    </location>
</feature>
<dbReference type="RefSeq" id="WP_200689566.1">
    <property type="nucleotide sequence ID" value="NZ_JAEPRQ010000014.1"/>
</dbReference>
<evidence type="ECO:0000256" key="2">
    <source>
        <dbReference type="ARBA" id="ARBA00005697"/>
    </source>
</evidence>
<feature type="transmembrane region" description="Helical" evidence="9">
    <location>
        <begin position="384"/>
        <end position="402"/>
    </location>
</feature>
<evidence type="ECO:0000313" key="11">
    <source>
        <dbReference type="Proteomes" id="UP000640485"/>
    </source>
</evidence>
<evidence type="ECO:0000256" key="6">
    <source>
        <dbReference type="ARBA" id="ARBA00022989"/>
    </source>
</evidence>
<keyword evidence="4 8" id="KW-1003">Cell membrane</keyword>
<feature type="transmembrane region" description="Helical" evidence="9">
    <location>
        <begin position="319"/>
        <end position="338"/>
    </location>
</feature>
<dbReference type="AlphaFoldDB" id="A0A934W1M1"/>
<sequence>MERYFKLAEHGSNVRTEVIAGITTFLTMAYIIFVNPDILSTTGMDRNAVFIATCLAAAVGSIVMGLWANWPIGMAPGMGLNAFFAFTVVGAMGFSWQQALGAVFISGLIFLFLSVTGIRRWLIAGIPVSMRSGVAAGIGMFLGIIALKSAGIVVGNEATLVALGDLTNTGTLLAIAGFFIIVALDALKVKGAILIGILVITVASILFGVSEFGGVMSMPPSIAPTFLQLDVMGALHYGIFHVILVMVLVEVFDATGTLIGVAKRAGLLTEGPVHQNKGLSRALMADSTAITAGSLLGTSSTTAYVESASGVQAGGRTGLTALVVGVLFLLATFFAPLAGSVPAYATAPALLYVATLMVRELAEIDWEDVTEAAPAVLTALAMPFTYSIANGLAFGFISYALIKLLTGKASQVHLATWIVAGLFVIKFAFFGGH</sequence>
<keyword evidence="6 8" id="KW-1133">Transmembrane helix</keyword>
<feature type="transmembrane region" description="Helical" evidence="9">
    <location>
        <begin position="191"/>
        <end position="214"/>
    </location>
</feature>
<feature type="transmembrane region" description="Helical" evidence="9">
    <location>
        <begin position="166"/>
        <end position="184"/>
    </location>
</feature>
<evidence type="ECO:0000256" key="8">
    <source>
        <dbReference type="PIRNR" id="PIRNR005353"/>
    </source>
</evidence>
<dbReference type="InterPro" id="IPR006043">
    <property type="entry name" value="NCS2"/>
</dbReference>
<protein>
    <submittedName>
        <fullName evidence="10">NCS2 family permease</fullName>
    </submittedName>
</protein>
<name>A0A934W1M1_9RHOB</name>
<evidence type="ECO:0000256" key="5">
    <source>
        <dbReference type="ARBA" id="ARBA00022692"/>
    </source>
</evidence>
<evidence type="ECO:0000256" key="1">
    <source>
        <dbReference type="ARBA" id="ARBA00004651"/>
    </source>
</evidence>
<dbReference type="InterPro" id="IPR026033">
    <property type="entry name" value="Azg-like_bact_archaea"/>
</dbReference>
<feature type="transmembrane region" description="Helical" evidence="9">
    <location>
        <begin position="48"/>
        <end position="67"/>
    </location>
</feature>
<comment type="subcellular location">
    <subcellularLocation>
        <location evidence="1 8">Cell membrane</location>
        <topology evidence="1 8">Multi-pass membrane protein</topology>
    </subcellularLocation>
</comment>
<feature type="transmembrane region" description="Helical" evidence="9">
    <location>
        <begin position="102"/>
        <end position="122"/>
    </location>
</feature>
<dbReference type="Proteomes" id="UP000640485">
    <property type="component" value="Unassembled WGS sequence"/>
</dbReference>
<dbReference type="PIRSF" id="PIRSF005353">
    <property type="entry name" value="PbuG"/>
    <property type="match status" value="1"/>
</dbReference>
<accession>A0A934W1M1</accession>
<evidence type="ECO:0000256" key="3">
    <source>
        <dbReference type="ARBA" id="ARBA00022448"/>
    </source>
</evidence>
<dbReference type="EMBL" id="JAEPRQ010000014">
    <property type="protein sequence ID" value="MBK4218175.1"/>
    <property type="molecule type" value="Genomic_DNA"/>
</dbReference>
<reference evidence="10" key="1">
    <citation type="submission" date="2021-01" db="EMBL/GenBank/DDBJ databases">
        <title>Paracoccus amoyensis sp. nov., isolated from the surface seawater along the coast of Xiamen Island, China.</title>
        <authorList>
            <person name="Lyu L."/>
        </authorList>
    </citation>
    <scope>NUCLEOTIDE SEQUENCE</scope>
    <source>
        <strain evidence="10">MJ17</strain>
    </source>
</reference>
<evidence type="ECO:0000256" key="4">
    <source>
        <dbReference type="ARBA" id="ARBA00022475"/>
    </source>
</evidence>
<dbReference type="Pfam" id="PF00860">
    <property type="entry name" value="Xan_ur_permease"/>
    <property type="match status" value="1"/>
</dbReference>
<keyword evidence="3 8" id="KW-0813">Transport</keyword>
<keyword evidence="11" id="KW-1185">Reference proteome</keyword>
<keyword evidence="7 8" id="KW-0472">Membrane</keyword>
<evidence type="ECO:0000313" key="10">
    <source>
        <dbReference type="EMBL" id="MBK4218175.1"/>
    </source>
</evidence>
<evidence type="ECO:0000256" key="9">
    <source>
        <dbReference type="SAM" id="Phobius"/>
    </source>
</evidence>
<feature type="transmembrane region" description="Helical" evidence="9">
    <location>
        <begin position="414"/>
        <end position="432"/>
    </location>
</feature>
<organism evidence="10 11">
    <name type="scientific">Paracoccus caeni</name>
    <dbReference type="NCBI Taxonomy" id="657651"/>
    <lineage>
        <taxon>Bacteria</taxon>
        <taxon>Pseudomonadati</taxon>
        <taxon>Pseudomonadota</taxon>
        <taxon>Alphaproteobacteria</taxon>
        <taxon>Rhodobacterales</taxon>
        <taxon>Paracoccaceae</taxon>
        <taxon>Paracoccus</taxon>
    </lineage>
</organism>
<comment type="caution">
    <text evidence="10">The sequence shown here is derived from an EMBL/GenBank/DDBJ whole genome shotgun (WGS) entry which is preliminary data.</text>
</comment>
<feature type="transmembrane region" description="Helical" evidence="9">
    <location>
        <begin position="134"/>
        <end position="154"/>
    </location>
</feature>
<dbReference type="GO" id="GO:0005886">
    <property type="term" value="C:plasma membrane"/>
    <property type="evidence" value="ECO:0007669"/>
    <property type="project" value="UniProtKB-SubCell"/>
</dbReference>
<evidence type="ECO:0000256" key="7">
    <source>
        <dbReference type="ARBA" id="ARBA00023136"/>
    </source>
</evidence>
<dbReference type="GO" id="GO:0015207">
    <property type="term" value="F:adenine transmembrane transporter activity"/>
    <property type="evidence" value="ECO:0007669"/>
    <property type="project" value="TreeGrafter"/>
</dbReference>
<dbReference type="InterPro" id="IPR045018">
    <property type="entry name" value="Azg-like"/>
</dbReference>
<feature type="transmembrane region" description="Helical" evidence="9">
    <location>
        <begin position="234"/>
        <end position="254"/>
    </location>
</feature>
<comment type="similarity">
    <text evidence="2 8">Belongs to the nucleobase:cation symporter-2 (NCS2) (TC 2.A.40) family. Azg-like subfamily.</text>
</comment>
<proteinExistence type="inferred from homology"/>